<dbReference type="Proteomes" id="UP000192596">
    <property type="component" value="Unassembled WGS sequence"/>
</dbReference>
<evidence type="ECO:0000313" key="2">
    <source>
        <dbReference type="EMBL" id="OQO11388.1"/>
    </source>
</evidence>
<dbReference type="AlphaFoldDB" id="A0A1V8TJH3"/>
<dbReference type="InParanoid" id="A0A1V8TJH3"/>
<feature type="compositionally biased region" description="Basic and acidic residues" evidence="1">
    <location>
        <begin position="100"/>
        <end position="109"/>
    </location>
</feature>
<sequence length="379" mass="41107">MSDSELSSAQGAIPPDATIEKTLRRIVRDAVNNEDEITIKSARSLAESDLGLDSGFFKDDSMWKERSKAIITAAVHAPETPAEAKTSKPAPAKAKPAVKRKSEDSEEKPKKRAKKTLPDADISADEATTKTAAKCKQKLQQAEVAEDANSEKARNGGKASTKRTIQPSDNVNDSDALPEPPDGEHKADAVNTRTIADDDSDSDMSVVFDEAPSKAKSRKKSTDAPAKPKKSTETKKSGNANELSPNEEEIKRLQSWLVKCGLRKLWHKELAPYDTDKAKIAHLKGMLHHIGMTGRYSAEKAKSIKEARELKEEIEAAKDFAKQWGTGGKGKGRKGDGDEEDEEDEDEEAVADDTMRKPGGRVLPKGLVDFGDSGDDGSD</sequence>
<feature type="region of interest" description="Disordered" evidence="1">
    <location>
        <begin position="319"/>
        <end position="379"/>
    </location>
</feature>
<protein>
    <recommendedName>
        <fullName evidence="4">Transcriptional regulator</fullName>
    </recommendedName>
</protein>
<dbReference type="InterPro" id="IPR037647">
    <property type="entry name" value="HIRIP3"/>
</dbReference>
<organism evidence="2 3">
    <name type="scientific">Cryoendolithus antarcticus</name>
    <dbReference type="NCBI Taxonomy" id="1507870"/>
    <lineage>
        <taxon>Eukaryota</taxon>
        <taxon>Fungi</taxon>
        <taxon>Dikarya</taxon>
        <taxon>Ascomycota</taxon>
        <taxon>Pezizomycotina</taxon>
        <taxon>Dothideomycetes</taxon>
        <taxon>Dothideomycetidae</taxon>
        <taxon>Cladosporiales</taxon>
        <taxon>Cladosporiaceae</taxon>
        <taxon>Cryoendolithus</taxon>
    </lineage>
</organism>
<dbReference type="OrthoDB" id="552755at2759"/>
<name>A0A1V8TJH3_9PEZI</name>
<feature type="compositionally biased region" description="Acidic residues" evidence="1">
    <location>
        <begin position="337"/>
        <end position="351"/>
    </location>
</feature>
<dbReference type="EMBL" id="NAJO01000007">
    <property type="protein sequence ID" value="OQO11388.1"/>
    <property type="molecule type" value="Genomic_DNA"/>
</dbReference>
<evidence type="ECO:0008006" key="4">
    <source>
        <dbReference type="Google" id="ProtNLM"/>
    </source>
</evidence>
<dbReference type="PANTHER" id="PTHR15410:SF2">
    <property type="entry name" value="HIRA-INTERACTING PROTEIN 3"/>
    <property type="match status" value="1"/>
</dbReference>
<dbReference type="GO" id="GO:0005634">
    <property type="term" value="C:nucleus"/>
    <property type="evidence" value="ECO:0007669"/>
    <property type="project" value="TreeGrafter"/>
</dbReference>
<keyword evidence="3" id="KW-1185">Reference proteome</keyword>
<dbReference type="STRING" id="1507870.A0A1V8TJH3"/>
<reference evidence="3" key="1">
    <citation type="submission" date="2017-03" db="EMBL/GenBank/DDBJ databases">
        <title>Genomes of endolithic fungi from Antarctica.</title>
        <authorList>
            <person name="Coleine C."/>
            <person name="Masonjones S."/>
            <person name="Stajich J.E."/>
        </authorList>
    </citation>
    <scope>NUCLEOTIDE SEQUENCE [LARGE SCALE GENOMIC DNA]</scope>
    <source>
        <strain evidence="3">CCFEE 5527</strain>
    </source>
</reference>
<feature type="region of interest" description="Disordered" evidence="1">
    <location>
        <begin position="74"/>
        <end position="249"/>
    </location>
</feature>
<evidence type="ECO:0000256" key="1">
    <source>
        <dbReference type="SAM" id="MobiDB-lite"/>
    </source>
</evidence>
<feature type="compositionally biased region" description="Low complexity" evidence="1">
    <location>
        <begin position="129"/>
        <end position="142"/>
    </location>
</feature>
<comment type="caution">
    <text evidence="2">The sequence shown here is derived from an EMBL/GenBank/DDBJ whole genome shotgun (WGS) entry which is preliminary data.</text>
</comment>
<dbReference type="PANTHER" id="PTHR15410">
    <property type="entry name" value="HIRA-INTERACTING PROTEIN 3"/>
    <property type="match status" value="1"/>
</dbReference>
<feature type="compositionally biased region" description="Polar residues" evidence="1">
    <location>
        <begin position="162"/>
        <end position="173"/>
    </location>
</feature>
<feature type="compositionally biased region" description="Low complexity" evidence="1">
    <location>
        <begin position="81"/>
        <end position="95"/>
    </location>
</feature>
<gene>
    <name evidence="2" type="ORF">B0A48_05644</name>
</gene>
<evidence type="ECO:0000313" key="3">
    <source>
        <dbReference type="Proteomes" id="UP000192596"/>
    </source>
</evidence>
<accession>A0A1V8TJH3</accession>
<proteinExistence type="predicted"/>